<dbReference type="InterPro" id="IPR020003">
    <property type="entry name" value="ATPase_a/bsu_AS"/>
</dbReference>
<keyword evidence="6" id="KW-0813">Transport</keyword>
<dbReference type="GO" id="GO:0002098">
    <property type="term" value="P:tRNA wobble uridine modification"/>
    <property type="evidence" value="ECO:0007669"/>
    <property type="project" value="InterPro"/>
</dbReference>
<feature type="compositionally biased region" description="Low complexity" evidence="12">
    <location>
        <begin position="207"/>
        <end position="224"/>
    </location>
</feature>
<sequence>MKKTTFVRKGASLQKQLPFGTKPSVHNGQLLVSSGLHDLDGIIGGGFPLGSLVLIEEDRFSEYCQHLMRYFLSEGMTNRHSVVCGLFNQMQYSGVNISASLSSNNGSTANDALSGLHPSLSSYFAFNYSRYKAEMEEKESLNNSSNTTPVVTTNATSSVVSSIPSSTNPTSSETSQNSETKATSTTSNQSPGNSIMDRLNRKIGAGSSSSTSTTTTSHTQPTSSVDSTNSELKIAWRYQDFVEQQVKLKQQRSSSGSAASGEKSGVIGTVMCSEYDLSKTMQPEIIKANLDGLHVLFDKDEIFDDSIGTFYDGLLRKIAKIISESKTHYTHTANTTSNEISSRAVVRIGLQSLGSLFYGGDIKSASPHSQFRYMLRFLSQLKALLRSSLSVCVCTVPKASINAVSPSLLNELEQLSDLSLSIDSFTGAGLDVSDWEFKEYSGLFYIKKLFKMNSLTYNFTPDTLNYAFKLKKRKMYIEKLHLPPEETREASNPDRPKFKASNDVERHKLQVERVLKSIPSINPANSSSNLATSSDDHVFGCASQSSISGSNHLDF</sequence>
<comment type="similarity">
    <text evidence="4">Belongs to the ELP4 family.</text>
</comment>
<dbReference type="VEuPathDB" id="AmoebaDB:NF0002310"/>
<dbReference type="Gene3D" id="3.40.50.300">
    <property type="entry name" value="P-loop containing nucleotide triphosphate hydrolases"/>
    <property type="match status" value="1"/>
</dbReference>
<evidence type="ECO:0000256" key="8">
    <source>
        <dbReference type="ARBA" id="ARBA00022694"/>
    </source>
</evidence>
<keyword evidence="7" id="KW-0963">Cytoplasm</keyword>
<evidence type="ECO:0000256" key="1">
    <source>
        <dbReference type="ARBA" id="ARBA00004123"/>
    </source>
</evidence>
<evidence type="ECO:0000313" key="13">
    <source>
        <dbReference type="EMBL" id="KAF0973602.1"/>
    </source>
</evidence>
<feature type="compositionally biased region" description="Polar residues" evidence="12">
    <location>
        <begin position="181"/>
        <end position="193"/>
    </location>
</feature>
<feature type="region of interest" description="Disordered" evidence="12">
    <location>
        <begin position="484"/>
        <end position="503"/>
    </location>
</feature>
<accession>A0A6A5BFL6</accession>
<gene>
    <name evidence="13" type="ORF">FDP41_008306</name>
</gene>
<evidence type="ECO:0000256" key="3">
    <source>
        <dbReference type="ARBA" id="ARBA00005043"/>
    </source>
</evidence>
<dbReference type="InterPro" id="IPR027417">
    <property type="entry name" value="P-loop_NTPase"/>
</dbReference>
<organism evidence="13 14">
    <name type="scientific">Naegleria fowleri</name>
    <name type="common">Brain eating amoeba</name>
    <dbReference type="NCBI Taxonomy" id="5763"/>
    <lineage>
        <taxon>Eukaryota</taxon>
        <taxon>Discoba</taxon>
        <taxon>Heterolobosea</taxon>
        <taxon>Tetramitia</taxon>
        <taxon>Eutetramitia</taxon>
        <taxon>Vahlkampfiidae</taxon>
        <taxon>Naegleria</taxon>
    </lineage>
</organism>
<evidence type="ECO:0000313" key="14">
    <source>
        <dbReference type="Proteomes" id="UP000444721"/>
    </source>
</evidence>
<evidence type="ECO:0000256" key="7">
    <source>
        <dbReference type="ARBA" id="ARBA00022490"/>
    </source>
</evidence>
<proteinExistence type="inferred from homology"/>
<dbReference type="GO" id="GO:0008023">
    <property type="term" value="C:transcription elongation factor complex"/>
    <property type="evidence" value="ECO:0007669"/>
    <property type="project" value="TreeGrafter"/>
</dbReference>
<feature type="region of interest" description="Disordered" evidence="12">
    <location>
        <begin position="139"/>
        <end position="229"/>
    </location>
</feature>
<dbReference type="VEuPathDB" id="AmoebaDB:NfTy_090640"/>
<keyword evidence="11" id="KW-0539">Nucleus</keyword>
<evidence type="ECO:0000256" key="11">
    <source>
        <dbReference type="ARBA" id="ARBA00023242"/>
    </source>
</evidence>
<evidence type="ECO:0000256" key="5">
    <source>
        <dbReference type="ARBA" id="ARBA00020265"/>
    </source>
</evidence>
<dbReference type="OrthoDB" id="289162at2759"/>
<evidence type="ECO:0000256" key="6">
    <source>
        <dbReference type="ARBA" id="ARBA00022448"/>
    </source>
</evidence>
<dbReference type="EMBL" id="VFQX01000060">
    <property type="protein sequence ID" value="KAF0973602.1"/>
    <property type="molecule type" value="Genomic_DNA"/>
</dbReference>
<evidence type="ECO:0000256" key="10">
    <source>
        <dbReference type="ARBA" id="ARBA00023065"/>
    </source>
</evidence>
<dbReference type="InterPro" id="IPR008728">
    <property type="entry name" value="Elongator_complex_protein_4"/>
</dbReference>
<comment type="caution">
    <text evidence="13">The sequence shown here is derived from an EMBL/GenBank/DDBJ whole genome shotgun (WGS) entry which is preliminary data.</text>
</comment>
<evidence type="ECO:0000256" key="2">
    <source>
        <dbReference type="ARBA" id="ARBA00004496"/>
    </source>
</evidence>
<dbReference type="GO" id="GO:0005524">
    <property type="term" value="F:ATP binding"/>
    <property type="evidence" value="ECO:0007669"/>
    <property type="project" value="InterPro"/>
</dbReference>
<dbReference type="PROSITE" id="PS00152">
    <property type="entry name" value="ATPASE_ALPHA_BETA"/>
    <property type="match status" value="1"/>
</dbReference>
<comment type="pathway">
    <text evidence="3">tRNA modification; 5-methoxycarbonylmethyl-2-thiouridine-tRNA biosynthesis.</text>
</comment>
<comment type="subcellular location">
    <subcellularLocation>
        <location evidence="2">Cytoplasm</location>
    </subcellularLocation>
    <subcellularLocation>
        <location evidence="1">Nucleus</location>
    </subcellularLocation>
</comment>
<dbReference type="GO" id="GO:1902600">
    <property type="term" value="P:proton transmembrane transport"/>
    <property type="evidence" value="ECO:0007669"/>
    <property type="project" value="UniProtKB-KW"/>
</dbReference>
<reference evidence="13 14" key="1">
    <citation type="journal article" date="2019" name="Sci. Rep.">
        <title>Nanopore sequencing improves the draft genome of the human pathogenic amoeba Naegleria fowleri.</title>
        <authorList>
            <person name="Liechti N."/>
            <person name="Schurch N."/>
            <person name="Bruggmann R."/>
            <person name="Wittwer M."/>
        </authorList>
    </citation>
    <scope>NUCLEOTIDE SEQUENCE [LARGE SCALE GENOMIC DNA]</scope>
    <source>
        <strain evidence="13 14">ATCC 30894</strain>
    </source>
</reference>
<dbReference type="PANTHER" id="PTHR12896">
    <property type="entry name" value="PAX6 NEIGHBOR PROTEIN PAXNEB"/>
    <property type="match status" value="1"/>
</dbReference>
<evidence type="ECO:0000256" key="9">
    <source>
        <dbReference type="ARBA" id="ARBA00022781"/>
    </source>
</evidence>
<evidence type="ECO:0000256" key="4">
    <source>
        <dbReference type="ARBA" id="ARBA00007573"/>
    </source>
</evidence>
<dbReference type="AlphaFoldDB" id="A0A6A5BFL6"/>
<keyword evidence="8" id="KW-0819">tRNA processing</keyword>
<evidence type="ECO:0000256" key="12">
    <source>
        <dbReference type="SAM" id="MobiDB-lite"/>
    </source>
</evidence>
<dbReference type="Proteomes" id="UP000444721">
    <property type="component" value="Unassembled WGS sequence"/>
</dbReference>
<dbReference type="GO" id="GO:0033588">
    <property type="term" value="C:elongator holoenzyme complex"/>
    <property type="evidence" value="ECO:0007669"/>
    <property type="project" value="InterPro"/>
</dbReference>
<dbReference type="OMA" id="SNDVERH"/>
<dbReference type="CDD" id="cd19494">
    <property type="entry name" value="Elp4"/>
    <property type="match status" value="1"/>
</dbReference>
<dbReference type="GO" id="GO:0005737">
    <property type="term" value="C:cytoplasm"/>
    <property type="evidence" value="ECO:0007669"/>
    <property type="project" value="UniProtKB-SubCell"/>
</dbReference>
<keyword evidence="14" id="KW-1185">Reference proteome</keyword>
<dbReference type="PANTHER" id="PTHR12896:SF1">
    <property type="entry name" value="ELONGATOR COMPLEX PROTEIN 4"/>
    <property type="match status" value="1"/>
</dbReference>
<keyword evidence="9" id="KW-0375">Hydrogen ion transport</keyword>
<dbReference type="VEuPathDB" id="AmoebaDB:FDP41_008306"/>
<dbReference type="Pfam" id="PF05625">
    <property type="entry name" value="PAXNEB"/>
    <property type="match status" value="1"/>
</dbReference>
<feature type="compositionally biased region" description="Low complexity" evidence="12">
    <location>
        <begin position="141"/>
        <end position="180"/>
    </location>
</feature>
<keyword evidence="10" id="KW-0406">Ion transport</keyword>
<dbReference type="GeneID" id="68115524"/>
<protein>
    <recommendedName>
        <fullName evidence="5">Elongator complex protein 4</fullName>
    </recommendedName>
</protein>
<dbReference type="RefSeq" id="XP_044558315.1">
    <property type="nucleotide sequence ID" value="XM_044712146.1"/>
</dbReference>
<dbReference type="UniPathway" id="UPA00988"/>
<name>A0A6A5BFL6_NAEFO</name>